<evidence type="ECO:0000259" key="1">
    <source>
        <dbReference type="Pfam" id="PF18812"/>
    </source>
</evidence>
<dbReference type="Proteomes" id="UP001208692">
    <property type="component" value="Unassembled WGS sequence"/>
</dbReference>
<dbReference type="Proteomes" id="UP001207736">
    <property type="component" value="Unassembled WGS sequence"/>
</dbReference>
<dbReference type="RefSeq" id="WP_264847744.1">
    <property type="nucleotide sequence ID" value="NZ_BPMA01000073.1"/>
</dbReference>
<gene>
    <name evidence="2" type="ORF">RCZ15_20890</name>
    <name evidence="3" type="ORF">RCZ16_15420</name>
</gene>
<feature type="domain" description="Phage-Barnase-EndoU-ColicinE5/D-RelE like nuclease 3" evidence="1">
    <location>
        <begin position="28"/>
        <end position="146"/>
    </location>
</feature>
<dbReference type="EMBL" id="BQKB01000030">
    <property type="protein sequence ID" value="GJM53225.1"/>
    <property type="molecule type" value="Genomic_DNA"/>
</dbReference>
<proteinExistence type="predicted"/>
<reference evidence="2 5" key="1">
    <citation type="submission" date="2021-11" db="EMBL/GenBank/DDBJ databases">
        <title>Draft genome sequence of Capnocytophaga sp. strain KC07075 isolated from cat oral cavity.</title>
        <authorList>
            <person name="Suzuki M."/>
            <person name="Imaoka K."/>
            <person name="Kimura M."/>
            <person name="Morikawa S."/>
            <person name="Maeda K."/>
        </authorList>
    </citation>
    <scope>NUCLEOTIDE SEQUENCE</scope>
    <source>
        <strain evidence="2">KC07075</strain>
        <strain evidence="3 5">KC07079</strain>
    </source>
</reference>
<sequence length="155" mass="18129">MNKTEIKKLVDFALSDKLNQHKKISLGVITEKQAKEIKKYTEKDVQGAERFLDTSFVRHAIKNHGSVKKEEARGQVAINLDDFELIPKILKEATEINYKGKNSLKMDVFEYKYKVDDTYIVLEELRENKHGKRLFLSTLYKIKDRKPKRSSVLNK</sequence>
<evidence type="ECO:0000313" key="3">
    <source>
        <dbReference type="EMBL" id="GJM53225.1"/>
    </source>
</evidence>
<protein>
    <recommendedName>
        <fullName evidence="1">Phage-Barnase-EndoU-ColicinE5/D-RelE like nuclease 3 domain-containing protein</fullName>
    </recommendedName>
</protein>
<comment type="caution">
    <text evidence="2">The sequence shown here is derived from an EMBL/GenBank/DDBJ whole genome shotgun (WGS) entry which is preliminary data.</text>
</comment>
<dbReference type="Pfam" id="PF18812">
    <property type="entry name" value="PBECR3"/>
    <property type="match status" value="1"/>
</dbReference>
<accession>A0AAV5AV25</accession>
<evidence type="ECO:0000313" key="4">
    <source>
        <dbReference type="Proteomes" id="UP001207736"/>
    </source>
</evidence>
<dbReference type="EMBL" id="BQKA01000040">
    <property type="protein sequence ID" value="GJM51116.1"/>
    <property type="molecule type" value="Genomic_DNA"/>
</dbReference>
<evidence type="ECO:0000313" key="2">
    <source>
        <dbReference type="EMBL" id="GJM51116.1"/>
    </source>
</evidence>
<evidence type="ECO:0000313" key="5">
    <source>
        <dbReference type="Proteomes" id="UP001208692"/>
    </source>
</evidence>
<organism evidence="2 4">
    <name type="scientific">Capnocytophaga catalasegens</name>
    <dbReference type="NCBI Taxonomy" id="1004260"/>
    <lineage>
        <taxon>Bacteria</taxon>
        <taxon>Pseudomonadati</taxon>
        <taxon>Bacteroidota</taxon>
        <taxon>Flavobacteriia</taxon>
        <taxon>Flavobacteriales</taxon>
        <taxon>Flavobacteriaceae</taxon>
        <taxon>Capnocytophaga</taxon>
    </lineage>
</organism>
<dbReference type="InterPro" id="IPR041301">
    <property type="entry name" value="PBECR3"/>
</dbReference>
<name>A0AAV5AV25_9FLAO</name>
<keyword evidence="5" id="KW-1185">Reference proteome</keyword>
<dbReference type="AlphaFoldDB" id="A0AAV5AV25"/>